<name>A0A2N1MLD2_9GLOM</name>
<protein>
    <submittedName>
        <fullName evidence="1">Uncharacterized protein</fullName>
    </submittedName>
</protein>
<accession>A0A2N1MLD2</accession>
<reference evidence="1 2" key="1">
    <citation type="submission" date="2016-04" db="EMBL/GenBank/DDBJ databases">
        <title>Genome analyses suggest a sexual origin of heterokaryosis in a supposedly ancient asexual fungus.</title>
        <authorList>
            <person name="Ropars J."/>
            <person name="Sedzielewska K."/>
            <person name="Noel J."/>
            <person name="Charron P."/>
            <person name="Farinelli L."/>
            <person name="Marton T."/>
            <person name="Kruger M."/>
            <person name="Pelin A."/>
            <person name="Brachmann A."/>
            <person name="Corradi N."/>
        </authorList>
    </citation>
    <scope>NUCLEOTIDE SEQUENCE [LARGE SCALE GENOMIC DNA]</scope>
    <source>
        <strain evidence="1 2">C2</strain>
    </source>
</reference>
<reference evidence="1 2" key="2">
    <citation type="submission" date="2017-10" db="EMBL/GenBank/DDBJ databases">
        <title>Extensive intraspecific genome diversity in a model arbuscular mycorrhizal fungus.</title>
        <authorList>
            <person name="Chen E.C.H."/>
            <person name="Morin E."/>
            <person name="Baudet D."/>
            <person name="Noel J."/>
            <person name="Ndikumana S."/>
            <person name="Charron P."/>
            <person name="St-Onge C."/>
            <person name="Giorgi J."/>
            <person name="Grigoriev I.V."/>
            <person name="Roux C."/>
            <person name="Martin F.M."/>
            <person name="Corradi N."/>
        </authorList>
    </citation>
    <scope>NUCLEOTIDE SEQUENCE [LARGE SCALE GENOMIC DNA]</scope>
    <source>
        <strain evidence="1 2">C2</strain>
    </source>
</reference>
<proteinExistence type="predicted"/>
<dbReference type="VEuPathDB" id="FungiDB:RhiirA1_474163"/>
<comment type="caution">
    <text evidence="1">The sequence shown here is derived from an EMBL/GenBank/DDBJ whole genome shotgun (WGS) entry which is preliminary data.</text>
</comment>
<evidence type="ECO:0000313" key="1">
    <source>
        <dbReference type="EMBL" id="PKK62428.1"/>
    </source>
</evidence>
<organism evidence="1 2">
    <name type="scientific">Rhizophagus irregularis</name>
    <dbReference type="NCBI Taxonomy" id="588596"/>
    <lineage>
        <taxon>Eukaryota</taxon>
        <taxon>Fungi</taxon>
        <taxon>Fungi incertae sedis</taxon>
        <taxon>Mucoromycota</taxon>
        <taxon>Glomeromycotina</taxon>
        <taxon>Glomeromycetes</taxon>
        <taxon>Glomerales</taxon>
        <taxon>Glomeraceae</taxon>
        <taxon>Rhizophagus</taxon>
    </lineage>
</organism>
<evidence type="ECO:0000313" key="2">
    <source>
        <dbReference type="Proteomes" id="UP000233469"/>
    </source>
</evidence>
<dbReference type="AlphaFoldDB" id="A0A2N1MLD2"/>
<dbReference type="VEuPathDB" id="FungiDB:FUN_024300"/>
<gene>
    <name evidence="1" type="ORF">RhiirC2_717709</name>
</gene>
<dbReference type="VEuPathDB" id="FungiDB:RhiirFUN_004412"/>
<sequence>MSYKVYEEHENNDEHAKMSYDLLEDNSLEYDPSQDDVVEVLRPGLTFSSWDDFKIWISKFALKEEFYYKIRTSEKDQDEITRRVTGSHNPLVSSDPTKRRNAGFFALGNLSKNKTKIIMCIIIEDEIPNTYQRILNNLLTETGVLPEAETDDEEMNIGIREQKQDT</sequence>
<dbReference type="Proteomes" id="UP000233469">
    <property type="component" value="Unassembled WGS sequence"/>
</dbReference>
<dbReference type="EMBL" id="LLXL01001925">
    <property type="protein sequence ID" value="PKK62428.1"/>
    <property type="molecule type" value="Genomic_DNA"/>
</dbReference>